<dbReference type="Pfam" id="PF01381">
    <property type="entry name" value="HTH_3"/>
    <property type="match status" value="1"/>
</dbReference>
<dbReference type="AlphaFoldDB" id="A0A7G9W6H5"/>
<evidence type="ECO:0000313" key="3">
    <source>
        <dbReference type="EMBL" id="QNO14287.1"/>
    </source>
</evidence>
<dbReference type="InterPro" id="IPR010982">
    <property type="entry name" value="Lambda_DNA-bd_dom_sf"/>
</dbReference>
<name>A0A7G9W6H5_ALKCA</name>
<dbReference type="Gene3D" id="2.60.120.10">
    <property type="entry name" value="Jelly Rolls"/>
    <property type="match status" value="1"/>
</dbReference>
<dbReference type="CDD" id="cd00093">
    <property type="entry name" value="HTH_XRE"/>
    <property type="match status" value="1"/>
</dbReference>
<dbReference type="InterPro" id="IPR014710">
    <property type="entry name" value="RmlC-like_jellyroll"/>
</dbReference>
<dbReference type="GO" id="GO:0003677">
    <property type="term" value="F:DNA binding"/>
    <property type="evidence" value="ECO:0007669"/>
    <property type="project" value="UniProtKB-KW"/>
</dbReference>
<feature type="domain" description="HTH cro/C1-type" evidence="2">
    <location>
        <begin position="7"/>
        <end position="61"/>
    </location>
</feature>
<accession>A0A7G9W6H5</accession>
<keyword evidence="1" id="KW-0238">DNA-binding</keyword>
<dbReference type="GO" id="GO:0005829">
    <property type="term" value="C:cytosol"/>
    <property type="evidence" value="ECO:0007669"/>
    <property type="project" value="TreeGrafter"/>
</dbReference>
<dbReference type="InterPro" id="IPR013096">
    <property type="entry name" value="Cupin_2"/>
</dbReference>
<dbReference type="PROSITE" id="PS50943">
    <property type="entry name" value="HTH_CROC1"/>
    <property type="match status" value="1"/>
</dbReference>
<organism evidence="3 4">
    <name type="scientific">Alkalicella caledoniensis</name>
    <dbReference type="NCBI Taxonomy" id="2731377"/>
    <lineage>
        <taxon>Bacteria</taxon>
        <taxon>Bacillati</taxon>
        <taxon>Bacillota</taxon>
        <taxon>Clostridia</taxon>
        <taxon>Eubacteriales</taxon>
        <taxon>Proteinivoracaceae</taxon>
        <taxon>Alkalicella</taxon>
    </lineage>
</organism>
<evidence type="ECO:0000256" key="1">
    <source>
        <dbReference type="ARBA" id="ARBA00023125"/>
    </source>
</evidence>
<keyword evidence="4" id="KW-1185">Reference proteome</keyword>
<dbReference type="InterPro" id="IPR050807">
    <property type="entry name" value="TransReg_Diox_bact_type"/>
</dbReference>
<dbReference type="Proteomes" id="UP000516160">
    <property type="component" value="Chromosome"/>
</dbReference>
<dbReference type="Pfam" id="PF07883">
    <property type="entry name" value="Cupin_2"/>
    <property type="match status" value="1"/>
</dbReference>
<dbReference type="Gene3D" id="1.10.260.40">
    <property type="entry name" value="lambda repressor-like DNA-binding domains"/>
    <property type="match status" value="1"/>
</dbReference>
<protein>
    <submittedName>
        <fullName evidence="3">Cupin domain-containing protein</fullName>
    </submittedName>
</protein>
<dbReference type="InterPro" id="IPR011051">
    <property type="entry name" value="RmlC_Cupin_sf"/>
</dbReference>
<evidence type="ECO:0000313" key="4">
    <source>
        <dbReference type="Proteomes" id="UP000516160"/>
    </source>
</evidence>
<dbReference type="KEGG" id="acae:HYG86_05625"/>
<dbReference type="InterPro" id="IPR001387">
    <property type="entry name" value="Cro/C1-type_HTH"/>
</dbReference>
<evidence type="ECO:0000259" key="2">
    <source>
        <dbReference type="PROSITE" id="PS50943"/>
    </source>
</evidence>
<dbReference type="GO" id="GO:0003700">
    <property type="term" value="F:DNA-binding transcription factor activity"/>
    <property type="evidence" value="ECO:0007669"/>
    <property type="project" value="TreeGrafter"/>
</dbReference>
<dbReference type="CDD" id="cd02209">
    <property type="entry name" value="cupin_XRE_C"/>
    <property type="match status" value="1"/>
</dbReference>
<gene>
    <name evidence="3" type="ORF">HYG86_05625</name>
</gene>
<dbReference type="PANTHER" id="PTHR46797:SF2">
    <property type="entry name" value="TRANSCRIPTIONAL REGULATOR"/>
    <property type="match status" value="1"/>
</dbReference>
<dbReference type="SMART" id="SM00530">
    <property type="entry name" value="HTH_XRE"/>
    <property type="match status" value="1"/>
</dbReference>
<dbReference type="PANTHER" id="PTHR46797">
    <property type="entry name" value="HTH-TYPE TRANSCRIPTIONAL REGULATOR"/>
    <property type="match status" value="1"/>
</dbReference>
<sequence>MDIGKKLKQLRIDKGLTQEEVAVRCELSKGFISQVERNLTSPSIITLIDILECLGTDLKSFFSEQPEEKIVYGPEDIFETNNENLKFNLQWLVPNAQKNIMEPILLTLEEDGSYHEEAAHEGEEFGYVLAGSINITYRDKKFKCKKGECFYFKSNTNHHISNGGKSSARVLWVSSPPSF</sequence>
<dbReference type="SUPFAM" id="SSF47413">
    <property type="entry name" value="lambda repressor-like DNA-binding domains"/>
    <property type="match status" value="1"/>
</dbReference>
<dbReference type="SUPFAM" id="SSF51182">
    <property type="entry name" value="RmlC-like cupins"/>
    <property type="match status" value="1"/>
</dbReference>
<proteinExistence type="predicted"/>
<dbReference type="EMBL" id="CP058559">
    <property type="protein sequence ID" value="QNO14287.1"/>
    <property type="molecule type" value="Genomic_DNA"/>
</dbReference>
<reference evidence="3 4" key="1">
    <citation type="submission" date="2020-07" db="EMBL/GenBank/DDBJ databases">
        <title>Alkalicella. sp. LB2 genome.</title>
        <authorList>
            <person name="Postec A."/>
            <person name="Quemeneur M."/>
        </authorList>
    </citation>
    <scope>NUCLEOTIDE SEQUENCE [LARGE SCALE GENOMIC DNA]</scope>
    <source>
        <strain evidence="3 4">LB2</strain>
    </source>
</reference>
<dbReference type="RefSeq" id="WP_213167944.1">
    <property type="nucleotide sequence ID" value="NZ_CP058559.1"/>
</dbReference>